<sequence>MTIVCCRKHGYKGGAKVSKLLSERLSQGLDFTENIRDFSFVCDDYECPFYGLREEIDQIPDDHSEGVFEVRSDERLHELLSRITVVCVACLKDAMKGLPLPER</sequence>
<name>A0A0G3BPK2_9BURK</name>
<organism evidence="1 2">
    <name type="scientific">Caldimonas brevitalea</name>
    <dbReference type="NCBI Taxonomy" id="413882"/>
    <lineage>
        <taxon>Bacteria</taxon>
        <taxon>Pseudomonadati</taxon>
        <taxon>Pseudomonadota</taxon>
        <taxon>Betaproteobacteria</taxon>
        <taxon>Burkholderiales</taxon>
        <taxon>Sphaerotilaceae</taxon>
        <taxon>Caldimonas</taxon>
    </lineage>
</organism>
<proteinExistence type="predicted"/>
<dbReference type="AlphaFoldDB" id="A0A0G3BPK2"/>
<accession>A0A0G3BPK2</accession>
<gene>
    <name evidence="1" type="ORF">AAW51_1814</name>
</gene>
<keyword evidence="2" id="KW-1185">Reference proteome</keyword>
<dbReference type="KEGG" id="pbh:AAW51_1814"/>
<dbReference type="OrthoDB" id="9013506at2"/>
<protein>
    <submittedName>
        <fullName evidence="1">Uncharacterized protein</fullName>
    </submittedName>
</protein>
<dbReference type="Proteomes" id="UP000035352">
    <property type="component" value="Chromosome"/>
</dbReference>
<dbReference type="STRING" id="413882.AAW51_1814"/>
<dbReference type="EMBL" id="CP011371">
    <property type="protein sequence ID" value="AKJ28505.1"/>
    <property type="molecule type" value="Genomic_DNA"/>
</dbReference>
<evidence type="ECO:0000313" key="2">
    <source>
        <dbReference type="Proteomes" id="UP000035352"/>
    </source>
</evidence>
<reference evidence="1 2" key="1">
    <citation type="submission" date="2015-05" db="EMBL/GenBank/DDBJ databases">
        <authorList>
            <person name="Tang B."/>
            <person name="Yu Y."/>
        </authorList>
    </citation>
    <scope>NUCLEOTIDE SEQUENCE [LARGE SCALE GENOMIC DNA]</scope>
    <source>
        <strain evidence="1 2">DSM 7029</strain>
    </source>
</reference>
<evidence type="ECO:0000313" key="1">
    <source>
        <dbReference type="EMBL" id="AKJ28505.1"/>
    </source>
</evidence>